<organism evidence="1 2">
    <name type="scientific">Alteraurantiacibacter aquimixticola</name>
    <dbReference type="NCBI Taxonomy" id="2489173"/>
    <lineage>
        <taxon>Bacteria</taxon>
        <taxon>Pseudomonadati</taxon>
        <taxon>Pseudomonadota</taxon>
        <taxon>Alphaproteobacteria</taxon>
        <taxon>Sphingomonadales</taxon>
        <taxon>Erythrobacteraceae</taxon>
        <taxon>Alteraurantiacibacter</taxon>
    </lineage>
</organism>
<gene>
    <name evidence="1" type="ORF">E5222_14620</name>
</gene>
<dbReference type="InterPro" id="IPR029063">
    <property type="entry name" value="SAM-dependent_MTases_sf"/>
</dbReference>
<dbReference type="RefSeq" id="WP_136694540.1">
    <property type="nucleotide sequence ID" value="NZ_SSHH01000004.1"/>
</dbReference>
<comment type="caution">
    <text evidence="1">The sequence shown here is derived from an EMBL/GenBank/DDBJ whole genome shotgun (WGS) entry which is preliminary data.</text>
</comment>
<dbReference type="GO" id="GO:0016274">
    <property type="term" value="F:protein-arginine N-methyltransferase activity"/>
    <property type="evidence" value="ECO:0007669"/>
    <property type="project" value="InterPro"/>
</dbReference>
<dbReference type="SUPFAM" id="SSF53335">
    <property type="entry name" value="S-adenosyl-L-methionine-dependent methyltransferases"/>
    <property type="match status" value="1"/>
</dbReference>
<proteinExistence type="predicted"/>
<sequence length="375" mass="41607">MVSPLDEHHGYLSLAGRSELYDRAIGAVLRPGDTVADLGCGVGVLGLQCLDAGAAHVYGIDYSDAIELTRETVARAGLEDRYSCLRESTFRVELPERVDVVICDHIGYFGFDYGIGEMMADARRRLLKPGGAMIPRSIDLIMAGVSSDGCRKLAQGWTGETFREEYHWLNSYARNAKHPWLFKPEELCSQPVRMGTIRLDSDNSDHFAMTATLEVERDCRFDGLAGWFDCELAEGVRMTNSPLSPEAIERNNVFLPCNEPFDAAAGDLIEVDLRFRDDGEMIAWSVTPANGGAKQSMSTWKSKILTQADMVADSAKPLSLNRIGEARKAVLKLVDGKRTAAEIEEAVLADHADLFPTAEEWRRFLRHELGNCVKW</sequence>
<dbReference type="Proteomes" id="UP000309389">
    <property type="component" value="Unassembled WGS sequence"/>
</dbReference>
<protein>
    <submittedName>
        <fullName evidence="1">Methyltransferase domain-containing protein</fullName>
    </submittedName>
</protein>
<dbReference type="PANTHER" id="PTHR11006">
    <property type="entry name" value="PROTEIN ARGININE N-METHYLTRANSFERASE"/>
    <property type="match status" value="1"/>
</dbReference>
<dbReference type="GO" id="GO:0032259">
    <property type="term" value="P:methylation"/>
    <property type="evidence" value="ECO:0007669"/>
    <property type="project" value="UniProtKB-KW"/>
</dbReference>
<dbReference type="Gene3D" id="3.40.50.150">
    <property type="entry name" value="Vaccinia Virus protein VP39"/>
    <property type="match status" value="1"/>
</dbReference>
<dbReference type="PANTHER" id="PTHR11006:SF53">
    <property type="entry name" value="PROTEIN ARGININE N-METHYLTRANSFERASE 3"/>
    <property type="match status" value="1"/>
</dbReference>
<keyword evidence="1" id="KW-0808">Transferase</keyword>
<dbReference type="Gene3D" id="2.70.160.11">
    <property type="entry name" value="Hnrnp arginine n-methyltransferase1"/>
    <property type="match status" value="1"/>
</dbReference>
<evidence type="ECO:0000313" key="2">
    <source>
        <dbReference type="Proteomes" id="UP000309389"/>
    </source>
</evidence>
<evidence type="ECO:0000313" key="1">
    <source>
        <dbReference type="EMBL" id="TIX48966.1"/>
    </source>
</evidence>
<dbReference type="GO" id="GO:0042054">
    <property type="term" value="F:histone methyltransferase activity"/>
    <property type="evidence" value="ECO:0007669"/>
    <property type="project" value="TreeGrafter"/>
</dbReference>
<reference evidence="1 2" key="1">
    <citation type="submission" date="2019-04" db="EMBL/GenBank/DDBJ databases">
        <title>Altererythrobacter aquimixticola sp. nov., isolated from sediment of junction between the ocean and a freshwater spring.</title>
        <authorList>
            <person name="Yoon J.-H."/>
        </authorList>
    </citation>
    <scope>NUCLEOTIDE SEQUENCE [LARGE SCALE GENOMIC DNA]</scope>
    <source>
        <strain evidence="1 2">SSKS-13</strain>
    </source>
</reference>
<dbReference type="OrthoDB" id="5383291at2"/>
<keyword evidence="1" id="KW-0489">Methyltransferase</keyword>
<dbReference type="InterPro" id="IPR025799">
    <property type="entry name" value="Arg_MeTrfase"/>
</dbReference>
<accession>A0A4T3EWN2</accession>
<dbReference type="EMBL" id="SSHH01000004">
    <property type="protein sequence ID" value="TIX48966.1"/>
    <property type="molecule type" value="Genomic_DNA"/>
</dbReference>
<name>A0A4T3EWN2_9SPHN</name>
<dbReference type="AlphaFoldDB" id="A0A4T3EWN2"/>
<dbReference type="Pfam" id="PF06325">
    <property type="entry name" value="PrmA"/>
    <property type="match status" value="1"/>
</dbReference>
<dbReference type="CDD" id="cd02440">
    <property type="entry name" value="AdoMet_MTases"/>
    <property type="match status" value="1"/>
</dbReference>
<keyword evidence="2" id="KW-1185">Reference proteome</keyword>